<dbReference type="Pfam" id="PF00022">
    <property type="entry name" value="Actin"/>
    <property type="match status" value="1"/>
</dbReference>
<dbReference type="OrthoDB" id="337660at2759"/>
<evidence type="ECO:0000256" key="2">
    <source>
        <dbReference type="SAM" id="MobiDB-lite"/>
    </source>
</evidence>
<keyword evidence="4" id="KW-1185">Reference proteome</keyword>
<gene>
    <name evidence="3" type="ORF">BJ878DRAFT_584273</name>
</gene>
<feature type="region of interest" description="Disordered" evidence="2">
    <location>
        <begin position="1"/>
        <end position="39"/>
    </location>
</feature>
<reference evidence="3" key="1">
    <citation type="journal article" date="2021" name="IMA Fungus">
        <title>Genomic characterization of three marine fungi, including Emericellopsis atlantica sp. nov. with signatures of a generalist lifestyle and marine biomass degradation.</title>
        <authorList>
            <person name="Hagestad O.C."/>
            <person name="Hou L."/>
            <person name="Andersen J.H."/>
            <person name="Hansen E.H."/>
            <person name="Altermark B."/>
            <person name="Li C."/>
            <person name="Kuhnert E."/>
            <person name="Cox R.J."/>
            <person name="Crous P.W."/>
            <person name="Spatafora J.W."/>
            <person name="Lail K."/>
            <person name="Amirebrahimi M."/>
            <person name="Lipzen A."/>
            <person name="Pangilinan J."/>
            <person name="Andreopoulos W."/>
            <person name="Hayes R.D."/>
            <person name="Ng V."/>
            <person name="Grigoriev I.V."/>
            <person name="Jackson S.A."/>
            <person name="Sutton T.D.S."/>
            <person name="Dobson A.D.W."/>
            <person name="Rama T."/>
        </authorList>
    </citation>
    <scope>NUCLEOTIDE SEQUENCE</scope>
    <source>
        <strain evidence="3">TRa3180A</strain>
    </source>
</reference>
<dbReference type="EMBL" id="MU254170">
    <property type="protein sequence ID" value="KAG9241694.1"/>
    <property type="molecule type" value="Genomic_DNA"/>
</dbReference>
<accession>A0A9P8CC88</accession>
<evidence type="ECO:0000313" key="4">
    <source>
        <dbReference type="Proteomes" id="UP000887226"/>
    </source>
</evidence>
<proteinExistence type="inferred from homology"/>
<dbReference type="InterPro" id="IPR004000">
    <property type="entry name" value="Actin"/>
</dbReference>
<comment type="similarity">
    <text evidence="1">Belongs to the actin family.</text>
</comment>
<dbReference type="Proteomes" id="UP000887226">
    <property type="component" value="Unassembled WGS sequence"/>
</dbReference>
<comment type="caution">
    <text evidence="3">The sequence shown here is derived from an EMBL/GenBank/DDBJ whole genome shotgun (WGS) entry which is preliminary data.</text>
</comment>
<dbReference type="Gene3D" id="3.30.420.40">
    <property type="match status" value="3"/>
</dbReference>
<name>A0A9P8CC88_9HELO</name>
<feature type="region of interest" description="Disordered" evidence="2">
    <location>
        <begin position="436"/>
        <end position="470"/>
    </location>
</feature>
<dbReference type="AlphaFoldDB" id="A0A9P8CC88"/>
<dbReference type="SUPFAM" id="SSF53067">
    <property type="entry name" value="Actin-like ATPase domain"/>
    <property type="match status" value="2"/>
</dbReference>
<sequence>MAPASGPSHRNVSNIRPQPTAAQPTSPHTPLRSITSTYGSPSALRAEEDCIVVEIGTRYLRAGFAGDSLPKAVVEFGPEEQRRSGDYRRWCTHYEVQWRDRIPGDGYGKESELWKMDLQGLDLGLVGDKIERAVREAFTKYLLIDSRPRRIALALPSTLPLPLLSTILDSLFTNFQPPNISLVSTPALTTVAAGLRSSLVVDIGWAETIVTAIYELREVQSKRSTRACKLHGEKMYTMLADAINPEWAEYYGEISRSLRQLLSFEECEDITARMSWCKGMRKEKPSVPSEKLAPVKEEDEFRSSMRSLRVTGGAEEGPAVSIPLRSTLPPRTLQMPFSRLAEPCEMALFASDRFEGVMFDEWGEQFDDEELPLPLLVYQSLLQLPMDIRSTCMPRIIFVGGGSKILGLKERVLAEVMVLIEKYGWDPVRGKSVGAFRSNPKLQNRQHQKDSAATEVKPGERDSEPASIGSKAPAAAFVEQESNVIDDQLQHEASRVYKPAVQSGYIRAVESLGAWSGCSLISQLKISAVSVVDREQWLAQGASGATRDMDVGVSMATKRQSMGGTVAFKSGVGERSSWTLGFWA</sequence>
<feature type="compositionally biased region" description="Polar residues" evidence="2">
    <location>
        <begin position="8"/>
        <end position="39"/>
    </location>
</feature>
<evidence type="ECO:0000256" key="1">
    <source>
        <dbReference type="RuleBase" id="RU000487"/>
    </source>
</evidence>
<feature type="compositionally biased region" description="Basic and acidic residues" evidence="2">
    <location>
        <begin position="447"/>
        <end position="464"/>
    </location>
</feature>
<dbReference type="Gene3D" id="3.90.640.10">
    <property type="entry name" value="Actin, Chain A, domain 4"/>
    <property type="match status" value="1"/>
</dbReference>
<protein>
    <submittedName>
        <fullName evidence="3">Actin-domain-containing protein</fullName>
    </submittedName>
</protein>
<dbReference type="InterPro" id="IPR043129">
    <property type="entry name" value="ATPase_NBD"/>
</dbReference>
<evidence type="ECO:0000313" key="3">
    <source>
        <dbReference type="EMBL" id="KAG9241694.1"/>
    </source>
</evidence>
<dbReference type="PANTHER" id="PTHR11937">
    <property type="entry name" value="ACTIN"/>
    <property type="match status" value="1"/>
</dbReference>
<dbReference type="SMART" id="SM00268">
    <property type="entry name" value="ACTIN"/>
    <property type="match status" value="1"/>
</dbReference>
<organism evidence="3 4">
    <name type="scientific">Calycina marina</name>
    <dbReference type="NCBI Taxonomy" id="1763456"/>
    <lineage>
        <taxon>Eukaryota</taxon>
        <taxon>Fungi</taxon>
        <taxon>Dikarya</taxon>
        <taxon>Ascomycota</taxon>
        <taxon>Pezizomycotina</taxon>
        <taxon>Leotiomycetes</taxon>
        <taxon>Helotiales</taxon>
        <taxon>Pezizellaceae</taxon>
        <taxon>Calycina</taxon>
    </lineage>
</organism>